<feature type="binding site" evidence="10">
    <location>
        <position position="286"/>
    </location>
    <ligand>
        <name>thiamine diphosphate</name>
        <dbReference type="ChEBI" id="CHEBI:58937"/>
    </ligand>
</feature>
<accession>W6N1T9</accession>
<evidence type="ECO:0000256" key="5">
    <source>
        <dbReference type="ARBA" id="ARBA00022723"/>
    </source>
</evidence>
<dbReference type="Gene3D" id="3.40.50.920">
    <property type="match status" value="1"/>
</dbReference>
<dbReference type="GO" id="GO:0030976">
    <property type="term" value="F:thiamine pyrophosphate binding"/>
    <property type="evidence" value="ECO:0007669"/>
    <property type="project" value="UniProtKB-UniRule"/>
</dbReference>
<dbReference type="InterPro" id="IPR033248">
    <property type="entry name" value="Transketolase_C"/>
</dbReference>
<dbReference type="CDD" id="cd02007">
    <property type="entry name" value="TPP_DXS"/>
    <property type="match status" value="1"/>
</dbReference>
<dbReference type="InterPro" id="IPR009014">
    <property type="entry name" value="Transketo_C/PFOR_II"/>
</dbReference>
<feature type="binding site" evidence="10">
    <location>
        <position position="74"/>
    </location>
    <ligand>
        <name>thiamine diphosphate</name>
        <dbReference type="ChEBI" id="CHEBI:58937"/>
    </ligand>
</feature>
<evidence type="ECO:0000313" key="12">
    <source>
        <dbReference type="EMBL" id="CDL90006.1"/>
    </source>
</evidence>
<name>W6N1T9_CLOTY</name>
<comment type="catalytic activity">
    <reaction evidence="10">
        <text>D-glyceraldehyde 3-phosphate + pyruvate + H(+) = 1-deoxy-D-xylulose 5-phosphate + CO2</text>
        <dbReference type="Rhea" id="RHEA:12605"/>
        <dbReference type="ChEBI" id="CHEBI:15361"/>
        <dbReference type="ChEBI" id="CHEBI:15378"/>
        <dbReference type="ChEBI" id="CHEBI:16526"/>
        <dbReference type="ChEBI" id="CHEBI:57792"/>
        <dbReference type="ChEBI" id="CHEBI:59776"/>
        <dbReference type="EC" id="2.2.1.7"/>
    </reaction>
</comment>
<dbReference type="GO" id="GO:0016114">
    <property type="term" value="P:terpenoid biosynthetic process"/>
    <property type="evidence" value="ECO:0007669"/>
    <property type="project" value="UniProtKB-UniRule"/>
</dbReference>
<dbReference type="SUPFAM" id="SSF52922">
    <property type="entry name" value="TK C-terminal domain-like"/>
    <property type="match status" value="1"/>
</dbReference>
<evidence type="ECO:0000256" key="7">
    <source>
        <dbReference type="ARBA" id="ARBA00022977"/>
    </source>
</evidence>
<comment type="pathway">
    <text evidence="1 10">Metabolic intermediate biosynthesis; 1-deoxy-D-xylulose 5-phosphate biosynthesis; 1-deoxy-D-xylulose 5-phosphate from D-glyceraldehyde 3-phosphate and pyruvate: step 1/1.</text>
</comment>
<feature type="binding site" evidence="10">
    <location>
        <position position="175"/>
    </location>
    <ligand>
        <name>thiamine diphosphate</name>
        <dbReference type="ChEBI" id="CHEBI:58937"/>
    </ligand>
</feature>
<gene>
    <name evidence="10" type="primary">dxs</name>
    <name evidence="12" type="ORF">CTDIVETGP_0076</name>
</gene>
<evidence type="ECO:0000256" key="1">
    <source>
        <dbReference type="ARBA" id="ARBA00004980"/>
    </source>
</evidence>
<dbReference type="InterPro" id="IPR049557">
    <property type="entry name" value="Transketolase_CS"/>
</dbReference>
<keyword evidence="8 10" id="KW-0786">Thiamine pyrophosphate</keyword>
<dbReference type="Pfam" id="PF13292">
    <property type="entry name" value="DXP_synthase_N"/>
    <property type="match status" value="1"/>
</dbReference>
<dbReference type="RefSeq" id="WP_017895574.1">
    <property type="nucleotide sequence ID" value="NZ_CBXI010000003.1"/>
</dbReference>
<dbReference type="UniPathway" id="UPA00064">
    <property type="reaction ID" value="UER00091"/>
</dbReference>
<dbReference type="InterPro" id="IPR029061">
    <property type="entry name" value="THDP-binding"/>
</dbReference>
<sequence length="627" mass="69723">MYNLLDKYKDINDIKNMGFKEKIQLAEEIRRFLIDKVSKTGGHLSSNLGVVELTMCLFDVFDFNKDKIVWDVGHQSYVYKILTGRKGGFDTLRQFGGMSGFPKTSESKYDFFQTGHSSTSVSAALGMARSRDIQNKNYNVIAVIGDGALTGGMALEALNDVGYRKTRLIIVLNDNQMSIAHNVGGVSRYLNKLRLDPKYNKLKQDVENALKKIPNIGPGMAKYLEKFKNGIKQMIVPGMFFEDIGLKYLGPIDGHNIKDLVEVFTMARKINGPVVIHVVTKKGKGYKFAEKNPGKFHGIGPFDCSNGEIAVSSTETYSKAFGNKLMEIAKKNCKLVAVTAAMRDGTGLKSFSNKFPDRFFDVGIAEQHAVTLCAGMARTGLKPVFAVYSTFLQRAYDQIIHDVCIQKLSVIFAVDRAGIVGADGETHQGIFDLSYLTQMPNMKVMCPKCTDEIGYMLDFALEQEGPVAIRYPRGGDNVCLKPIKEFKLGKWERIEGHGKIALIAEGKMIQYAILARRKLIKIGIDVIVINACFVKPIDEEMINTLVENNIDIVTIEDNIVRGGMGSYILEYINSLQNHIKVINLGFKDEFIPHGKPEILYKIYGLDAEGIKTSVLKIVSEGVNYGAK</sequence>
<keyword evidence="9 10" id="KW-0414">Isoprene biosynthesis</keyword>
<evidence type="ECO:0000256" key="2">
    <source>
        <dbReference type="ARBA" id="ARBA00011081"/>
    </source>
</evidence>
<reference evidence="12 13" key="1">
    <citation type="journal article" date="2015" name="Genome Announc.">
        <title>Draft Genome Sequence of Clostridium tyrobutyricum Strain DIVETGP, Isolated from Cow's Milk for Grana Padano Production.</title>
        <authorList>
            <person name="Soggiu A."/>
            <person name="Piras C."/>
            <person name="Gaiarsa S."/>
            <person name="Sassera D."/>
            <person name="Roncada P."/>
            <person name="Bendixen E."/>
            <person name="Brasca M."/>
            <person name="Bonizzi L."/>
        </authorList>
    </citation>
    <scope>NUCLEOTIDE SEQUENCE [LARGE SCALE GENOMIC DNA]</scope>
    <source>
        <strain evidence="12 13">DIVETGP</strain>
    </source>
</reference>
<proteinExistence type="inferred from homology"/>
<evidence type="ECO:0000313" key="13">
    <source>
        <dbReference type="Proteomes" id="UP000019482"/>
    </source>
</evidence>
<dbReference type="GO" id="GO:0009228">
    <property type="term" value="P:thiamine biosynthetic process"/>
    <property type="evidence" value="ECO:0007669"/>
    <property type="project" value="UniProtKB-UniRule"/>
</dbReference>
<keyword evidence="5 10" id="KW-0479">Metal-binding</keyword>
<keyword evidence="7 10" id="KW-0784">Thiamine biosynthesis</keyword>
<dbReference type="SMART" id="SM00861">
    <property type="entry name" value="Transket_pyr"/>
    <property type="match status" value="1"/>
</dbReference>
<feature type="domain" description="Transketolase-like pyrimidine-binding" evidence="11">
    <location>
        <begin position="315"/>
        <end position="478"/>
    </location>
</feature>
<dbReference type="NCBIfam" id="TIGR00204">
    <property type="entry name" value="dxs"/>
    <property type="match status" value="1"/>
</dbReference>
<comment type="similarity">
    <text evidence="2 10">Belongs to the transketolase family. DXPS subfamily.</text>
</comment>
<dbReference type="CDD" id="cd07033">
    <property type="entry name" value="TPP_PYR_DXS_TK_like"/>
    <property type="match status" value="1"/>
</dbReference>
<dbReference type="GO" id="GO:0008661">
    <property type="term" value="F:1-deoxy-D-xylulose-5-phosphate synthase activity"/>
    <property type="evidence" value="ECO:0007669"/>
    <property type="project" value="UniProtKB-UniRule"/>
</dbReference>
<keyword evidence="4 10" id="KW-0808">Transferase</keyword>
<evidence type="ECO:0000256" key="3">
    <source>
        <dbReference type="ARBA" id="ARBA00011738"/>
    </source>
</evidence>
<feature type="binding site" evidence="10">
    <location>
        <position position="175"/>
    </location>
    <ligand>
        <name>Mg(2+)</name>
        <dbReference type="ChEBI" id="CHEBI:18420"/>
    </ligand>
</feature>
<dbReference type="GO" id="GO:0005829">
    <property type="term" value="C:cytosol"/>
    <property type="evidence" value="ECO:0007669"/>
    <property type="project" value="TreeGrafter"/>
</dbReference>
<dbReference type="HAMAP" id="MF_00315">
    <property type="entry name" value="DXP_synth"/>
    <property type="match status" value="1"/>
</dbReference>
<evidence type="ECO:0000256" key="10">
    <source>
        <dbReference type="HAMAP-Rule" id="MF_00315"/>
    </source>
</evidence>
<feature type="binding site" evidence="10">
    <location>
        <begin position="147"/>
        <end position="148"/>
    </location>
    <ligand>
        <name>thiamine diphosphate</name>
        <dbReference type="ChEBI" id="CHEBI:58937"/>
    </ligand>
</feature>
<dbReference type="GO" id="GO:0000287">
    <property type="term" value="F:magnesium ion binding"/>
    <property type="evidence" value="ECO:0007669"/>
    <property type="project" value="UniProtKB-UniRule"/>
</dbReference>
<evidence type="ECO:0000256" key="6">
    <source>
        <dbReference type="ARBA" id="ARBA00022842"/>
    </source>
</evidence>
<comment type="cofactor">
    <cofactor evidence="10">
        <name>thiamine diphosphate</name>
        <dbReference type="ChEBI" id="CHEBI:58937"/>
    </cofactor>
    <text evidence="10">Binds 1 thiamine pyrophosphate per subunit.</text>
</comment>
<evidence type="ECO:0000256" key="9">
    <source>
        <dbReference type="ARBA" id="ARBA00023229"/>
    </source>
</evidence>
<evidence type="ECO:0000256" key="4">
    <source>
        <dbReference type="ARBA" id="ARBA00022679"/>
    </source>
</evidence>
<dbReference type="EMBL" id="CBXI010000003">
    <property type="protein sequence ID" value="CDL90006.1"/>
    <property type="molecule type" value="Genomic_DNA"/>
</dbReference>
<evidence type="ECO:0000259" key="11">
    <source>
        <dbReference type="SMART" id="SM00861"/>
    </source>
</evidence>
<keyword evidence="6 10" id="KW-0460">Magnesium</keyword>
<dbReference type="InterPro" id="IPR005477">
    <property type="entry name" value="Dxylulose-5-P_synthase"/>
</dbReference>
<feature type="binding site" evidence="10">
    <location>
        <position position="146"/>
    </location>
    <ligand>
        <name>Mg(2+)</name>
        <dbReference type="ChEBI" id="CHEBI:18420"/>
    </ligand>
</feature>
<dbReference type="Pfam" id="PF02779">
    <property type="entry name" value="Transket_pyr"/>
    <property type="match status" value="1"/>
</dbReference>
<comment type="cofactor">
    <cofactor evidence="10">
        <name>Mg(2+)</name>
        <dbReference type="ChEBI" id="CHEBI:18420"/>
    </cofactor>
    <text evidence="10">Binds 1 Mg(2+) ion per subunit.</text>
</comment>
<dbReference type="GeneID" id="29418743"/>
<protein>
    <recommendedName>
        <fullName evidence="10">1-deoxy-D-xylulose-5-phosphate synthase</fullName>
        <ecNumber evidence="10">2.2.1.7</ecNumber>
    </recommendedName>
    <alternativeName>
        <fullName evidence="10">1-deoxyxylulose-5-phosphate synthase</fullName>
        <shortName evidence="10">DXP synthase</shortName>
        <shortName evidence="10">DXPS</shortName>
    </alternativeName>
</protein>
<dbReference type="PANTHER" id="PTHR43322">
    <property type="entry name" value="1-D-DEOXYXYLULOSE 5-PHOSPHATE SYNTHASE-RELATED"/>
    <property type="match status" value="1"/>
</dbReference>
<dbReference type="OrthoDB" id="9803371at2"/>
<dbReference type="NCBIfam" id="NF003933">
    <property type="entry name" value="PRK05444.2-2"/>
    <property type="match status" value="1"/>
</dbReference>
<comment type="caution">
    <text evidence="12">The sequence shown here is derived from an EMBL/GenBank/DDBJ whole genome shotgun (WGS) entry which is preliminary data.</text>
</comment>
<organism evidence="12 13">
    <name type="scientific">Clostridium tyrobutyricum DIVETGP</name>
    <dbReference type="NCBI Taxonomy" id="1408889"/>
    <lineage>
        <taxon>Bacteria</taxon>
        <taxon>Bacillati</taxon>
        <taxon>Bacillota</taxon>
        <taxon>Clostridia</taxon>
        <taxon>Eubacteriales</taxon>
        <taxon>Clostridiaceae</taxon>
        <taxon>Clostridium</taxon>
    </lineage>
</organism>
<dbReference type="EC" id="2.2.1.7" evidence="10"/>
<dbReference type="PANTHER" id="PTHR43322:SF5">
    <property type="entry name" value="1-DEOXY-D-XYLULOSE-5-PHOSPHATE SYNTHASE, CHLOROPLASTIC"/>
    <property type="match status" value="1"/>
</dbReference>
<feature type="binding site" evidence="10">
    <location>
        <begin position="115"/>
        <end position="117"/>
    </location>
    <ligand>
        <name>thiamine diphosphate</name>
        <dbReference type="ChEBI" id="CHEBI:58937"/>
    </ligand>
</feature>
<keyword evidence="13" id="KW-1185">Reference proteome</keyword>
<dbReference type="Pfam" id="PF02780">
    <property type="entry name" value="Transketolase_C"/>
    <property type="match status" value="1"/>
</dbReference>
<dbReference type="AlphaFoldDB" id="W6N1T9"/>
<comment type="subunit">
    <text evidence="3 10">Homodimer.</text>
</comment>
<evidence type="ECO:0000256" key="8">
    <source>
        <dbReference type="ARBA" id="ARBA00023052"/>
    </source>
</evidence>
<dbReference type="InterPro" id="IPR005475">
    <property type="entry name" value="Transketolase-like_Pyr-bd"/>
</dbReference>
<dbReference type="SUPFAM" id="SSF52518">
    <property type="entry name" value="Thiamin diphosphate-binding fold (THDP-binding)"/>
    <property type="match status" value="2"/>
</dbReference>
<dbReference type="FunFam" id="3.40.50.970:FF:000005">
    <property type="entry name" value="1-deoxy-D-xylulose-5-phosphate synthase"/>
    <property type="match status" value="1"/>
</dbReference>
<dbReference type="Proteomes" id="UP000019482">
    <property type="component" value="Unassembled WGS sequence"/>
</dbReference>
<dbReference type="GO" id="GO:0019288">
    <property type="term" value="P:isopentenyl diphosphate biosynthetic process, methylerythritol 4-phosphate pathway"/>
    <property type="evidence" value="ECO:0007669"/>
    <property type="project" value="TreeGrafter"/>
</dbReference>
<dbReference type="Gene3D" id="3.40.50.970">
    <property type="match status" value="2"/>
</dbReference>
<feature type="binding site" evidence="10">
    <location>
        <position position="366"/>
    </location>
    <ligand>
        <name>thiamine diphosphate</name>
        <dbReference type="ChEBI" id="CHEBI:58937"/>
    </ligand>
</feature>
<dbReference type="PROSITE" id="PS00801">
    <property type="entry name" value="TRANSKETOLASE_1"/>
    <property type="match status" value="1"/>
</dbReference>
<comment type="function">
    <text evidence="10">Catalyzes the acyloin condensation reaction between C atoms 2 and 3 of pyruvate and glyceraldehyde 3-phosphate to yield 1-deoxy-D-xylulose-5-phosphate (DXP).</text>
</comment>